<keyword evidence="3" id="KW-0539">Nucleus</keyword>
<dbReference type="CDD" id="cd00024">
    <property type="entry name" value="CD_CSD"/>
    <property type="match status" value="1"/>
</dbReference>
<feature type="compositionally biased region" description="Polar residues" evidence="4">
    <location>
        <begin position="1"/>
        <end position="21"/>
    </location>
</feature>
<dbReference type="InterPro" id="IPR051219">
    <property type="entry name" value="Heterochromatin_chromo-domain"/>
</dbReference>
<comment type="subunit">
    <text evidence="2">Component of the NuA4 histone acetyltransferase complex.</text>
</comment>
<dbReference type="GO" id="GO:0006338">
    <property type="term" value="P:chromatin remodeling"/>
    <property type="evidence" value="ECO:0007669"/>
    <property type="project" value="UniProtKB-ARBA"/>
</dbReference>
<comment type="subcellular location">
    <subcellularLocation>
        <location evidence="1">Nucleus</location>
    </subcellularLocation>
</comment>
<evidence type="ECO:0000256" key="2">
    <source>
        <dbReference type="ARBA" id="ARBA00011353"/>
    </source>
</evidence>
<reference evidence="6 7" key="1">
    <citation type="submission" date="2023-08" db="EMBL/GenBank/DDBJ databases">
        <title>Black Yeasts Isolated from many extreme environments.</title>
        <authorList>
            <person name="Coleine C."/>
            <person name="Stajich J.E."/>
            <person name="Selbmann L."/>
        </authorList>
    </citation>
    <scope>NUCLEOTIDE SEQUENCE [LARGE SCALE GENOMIC DNA]</scope>
    <source>
        <strain evidence="6 7">CCFEE 5792</strain>
    </source>
</reference>
<name>A0AAV9MRZ8_9EURO</name>
<dbReference type="GO" id="GO:0005634">
    <property type="term" value="C:nucleus"/>
    <property type="evidence" value="ECO:0007669"/>
    <property type="project" value="UniProtKB-SubCell"/>
</dbReference>
<dbReference type="Proteomes" id="UP001358417">
    <property type="component" value="Unassembled WGS sequence"/>
</dbReference>
<dbReference type="InterPro" id="IPR008251">
    <property type="entry name" value="Chromo_shadow_dom"/>
</dbReference>
<comment type="caution">
    <text evidence="6">The sequence shown here is derived from an EMBL/GenBank/DDBJ whole genome shotgun (WGS) entry which is preliminary data.</text>
</comment>
<evidence type="ECO:0000256" key="3">
    <source>
        <dbReference type="ARBA" id="ARBA00023242"/>
    </source>
</evidence>
<dbReference type="InterPro" id="IPR016197">
    <property type="entry name" value="Chromo-like_dom_sf"/>
</dbReference>
<evidence type="ECO:0000256" key="4">
    <source>
        <dbReference type="SAM" id="MobiDB-lite"/>
    </source>
</evidence>
<feature type="compositionally biased region" description="Acidic residues" evidence="4">
    <location>
        <begin position="60"/>
        <end position="73"/>
    </location>
</feature>
<organism evidence="6 7">
    <name type="scientific">Exophiala bonariae</name>
    <dbReference type="NCBI Taxonomy" id="1690606"/>
    <lineage>
        <taxon>Eukaryota</taxon>
        <taxon>Fungi</taxon>
        <taxon>Dikarya</taxon>
        <taxon>Ascomycota</taxon>
        <taxon>Pezizomycotina</taxon>
        <taxon>Eurotiomycetes</taxon>
        <taxon>Chaetothyriomycetidae</taxon>
        <taxon>Chaetothyriales</taxon>
        <taxon>Herpotrichiellaceae</taxon>
        <taxon>Exophiala</taxon>
    </lineage>
</organism>
<protein>
    <recommendedName>
        <fullName evidence="5">Chromo domain-containing protein</fullName>
    </recommendedName>
</protein>
<feature type="region of interest" description="Disordered" evidence="4">
    <location>
        <begin position="1"/>
        <end position="73"/>
    </location>
</feature>
<dbReference type="SMART" id="SM00300">
    <property type="entry name" value="ChSh"/>
    <property type="match status" value="1"/>
</dbReference>
<dbReference type="SMART" id="SM00298">
    <property type="entry name" value="CHROMO"/>
    <property type="match status" value="1"/>
</dbReference>
<dbReference type="RefSeq" id="XP_064699894.1">
    <property type="nucleotide sequence ID" value="XM_064855448.1"/>
</dbReference>
<dbReference type="GeneID" id="89980070"/>
<dbReference type="PANTHER" id="PTHR22812">
    <property type="entry name" value="CHROMOBOX PROTEIN"/>
    <property type="match status" value="1"/>
</dbReference>
<proteinExistence type="predicted"/>
<dbReference type="EMBL" id="JAVRRD010000060">
    <property type="protein sequence ID" value="KAK5043507.1"/>
    <property type="molecule type" value="Genomic_DNA"/>
</dbReference>
<evidence type="ECO:0000313" key="7">
    <source>
        <dbReference type="Proteomes" id="UP001358417"/>
    </source>
</evidence>
<dbReference type="Pfam" id="PF01393">
    <property type="entry name" value="Chromo_shadow"/>
    <property type="match status" value="1"/>
</dbReference>
<feature type="domain" description="Chromo" evidence="5">
    <location>
        <begin position="75"/>
        <end position="124"/>
    </location>
</feature>
<dbReference type="PROSITE" id="PS50013">
    <property type="entry name" value="CHROMO_2"/>
    <property type="match status" value="1"/>
</dbReference>
<dbReference type="Pfam" id="PF00385">
    <property type="entry name" value="Chromo"/>
    <property type="match status" value="1"/>
</dbReference>
<evidence type="ECO:0000259" key="5">
    <source>
        <dbReference type="PROSITE" id="PS50013"/>
    </source>
</evidence>
<sequence length="248" mass="27868">MTRRAVTSISKVGSNLDNSVDSDLPQAGPDGNPPTNEEPDNDLERVAGEAARGATTDVDAHEDSEDDGQDSEGEFGVEAICGHRFVRGTVYYETKWQGCPDKENTEELESSLMLYAPKIIQQYHTSIGGVDENALEKSKSKQSKRFRSEAKGYQAPVLKRQKTKNLAPASSTWREEAAWMPLKEDWEPQVVKVEAVERDESGKLLAYILFENGEQTCVGMDKVHRHCPRSMLRFYEEHLRFGLRDVES</sequence>
<dbReference type="AlphaFoldDB" id="A0AAV9MRZ8"/>
<accession>A0AAV9MRZ8</accession>
<keyword evidence="7" id="KW-1185">Reference proteome</keyword>
<dbReference type="SUPFAM" id="SSF54160">
    <property type="entry name" value="Chromo domain-like"/>
    <property type="match status" value="2"/>
</dbReference>
<gene>
    <name evidence="6" type="ORF">LTR84_011921</name>
</gene>
<evidence type="ECO:0000313" key="6">
    <source>
        <dbReference type="EMBL" id="KAK5043507.1"/>
    </source>
</evidence>
<dbReference type="InterPro" id="IPR023780">
    <property type="entry name" value="Chromo_domain"/>
</dbReference>
<dbReference type="InterPro" id="IPR000953">
    <property type="entry name" value="Chromo/chromo_shadow_dom"/>
</dbReference>
<evidence type="ECO:0000256" key="1">
    <source>
        <dbReference type="ARBA" id="ARBA00004123"/>
    </source>
</evidence>
<dbReference type="Gene3D" id="2.40.50.40">
    <property type="match status" value="2"/>
</dbReference>